<dbReference type="EMBL" id="JACPSX010000021">
    <property type="protein sequence ID" value="MBI3013685.1"/>
    <property type="molecule type" value="Genomic_DNA"/>
</dbReference>
<feature type="domain" description="CN hydrolase" evidence="3">
    <location>
        <begin position="2"/>
        <end position="248"/>
    </location>
</feature>
<dbReference type="PROSITE" id="PS01227">
    <property type="entry name" value="UPF0012"/>
    <property type="match status" value="1"/>
</dbReference>
<dbReference type="InterPro" id="IPR036526">
    <property type="entry name" value="C-N_Hydrolase_sf"/>
</dbReference>
<dbReference type="InterPro" id="IPR045254">
    <property type="entry name" value="Nit1/2_C-N_Hydrolase"/>
</dbReference>
<dbReference type="Pfam" id="PF00795">
    <property type="entry name" value="CN_hydrolase"/>
    <property type="match status" value="1"/>
</dbReference>
<sequence length="266" mass="29572">MWRVAAAQMNSTSDKERNLRVARALAVLAAREGAQVVAFPELFNWRGPSEQEREMAEPLDGPTLSTMAALAREHHLFILAGSILESLPGEERAFNTSVLLNPAGERIATYRKIHLFDVDVEGVGSLRESATRKPGQEVVVDSERGLFGLSVCYDLRFPELYRELTRRGARIHFVPSAFTLMTGKDHWKPLLRARAIENQVYIVAPAQIGKGVSGPANYGHAMILDPWGNILAGAQDREGILVVADLDLGYLEKVRRELPALEHRRL</sequence>
<evidence type="ECO:0000313" key="4">
    <source>
        <dbReference type="EMBL" id="MBI3013685.1"/>
    </source>
</evidence>
<evidence type="ECO:0000256" key="1">
    <source>
        <dbReference type="ARBA" id="ARBA00010613"/>
    </source>
</evidence>
<dbReference type="CDD" id="cd07572">
    <property type="entry name" value="nit"/>
    <property type="match status" value="1"/>
</dbReference>
<dbReference type="SUPFAM" id="SSF56317">
    <property type="entry name" value="Carbon-nitrogen hydrolase"/>
    <property type="match status" value="1"/>
</dbReference>
<dbReference type="InterPro" id="IPR003010">
    <property type="entry name" value="C-N_Hydrolase"/>
</dbReference>
<keyword evidence="2 4" id="KW-0378">Hydrolase</keyword>
<dbReference type="AlphaFoldDB" id="A0A932GMQ5"/>
<name>A0A932GMQ5_UNCTE</name>
<dbReference type="PANTHER" id="PTHR23088">
    <property type="entry name" value="NITRILASE-RELATED"/>
    <property type="match status" value="1"/>
</dbReference>
<accession>A0A932GMQ5</accession>
<proteinExistence type="inferred from homology"/>
<dbReference type="Proteomes" id="UP000741360">
    <property type="component" value="Unassembled WGS sequence"/>
</dbReference>
<comment type="caution">
    <text evidence="4">The sequence shown here is derived from an EMBL/GenBank/DDBJ whole genome shotgun (WGS) entry which is preliminary data.</text>
</comment>
<reference evidence="4" key="1">
    <citation type="submission" date="2020-07" db="EMBL/GenBank/DDBJ databases">
        <title>Huge and variable diversity of episymbiotic CPR bacteria and DPANN archaea in groundwater ecosystems.</title>
        <authorList>
            <person name="He C.Y."/>
            <person name="Keren R."/>
            <person name="Whittaker M."/>
            <person name="Farag I.F."/>
            <person name="Doudna J."/>
            <person name="Cate J.H.D."/>
            <person name="Banfield J.F."/>
        </authorList>
    </citation>
    <scope>NUCLEOTIDE SEQUENCE</scope>
    <source>
        <strain evidence="4">NC_groundwater_717_Ag_S-0.2um_59_8</strain>
    </source>
</reference>
<dbReference type="PANTHER" id="PTHR23088:SF27">
    <property type="entry name" value="DEAMINATED GLUTATHIONE AMIDASE"/>
    <property type="match status" value="1"/>
</dbReference>
<dbReference type="InterPro" id="IPR001110">
    <property type="entry name" value="UPF0012_CS"/>
</dbReference>
<organism evidence="4 5">
    <name type="scientific">Tectimicrobiota bacterium</name>
    <dbReference type="NCBI Taxonomy" id="2528274"/>
    <lineage>
        <taxon>Bacteria</taxon>
        <taxon>Pseudomonadati</taxon>
        <taxon>Nitrospinota/Tectimicrobiota group</taxon>
        <taxon>Candidatus Tectimicrobiota</taxon>
    </lineage>
</organism>
<comment type="similarity">
    <text evidence="1">Belongs to the carbon-nitrogen hydrolase superfamily. NIT1/NIT2 family.</text>
</comment>
<dbReference type="PROSITE" id="PS50263">
    <property type="entry name" value="CN_HYDROLASE"/>
    <property type="match status" value="1"/>
</dbReference>
<gene>
    <name evidence="4" type="ORF">HYY65_01165</name>
</gene>
<dbReference type="Gene3D" id="3.60.110.10">
    <property type="entry name" value="Carbon-nitrogen hydrolase"/>
    <property type="match status" value="1"/>
</dbReference>
<protein>
    <submittedName>
        <fullName evidence="4">Carbon-nitrogen hydrolase family protein</fullName>
    </submittedName>
</protein>
<evidence type="ECO:0000259" key="3">
    <source>
        <dbReference type="PROSITE" id="PS50263"/>
    </source>
</evidence>
<dbReference type="GO" id="GO:0016811">
    <property type="term" value="F:hydrolase activity, acting on carbon-nitrogen (but not peptide) bonds, in linear amides"/>
    <property type="evidence" value="ECO:0007669"/>
    <property type="project" value="InterPro"/>
</dbReference>
<evidence type="ECO:0000256" key="2">
    <source>
        <dbReference type="ARBA" id="ARBA00022801"/>
    </source>
</evidence>
<evidence type="ECO:0000313" key="5">
    <source>
        <dbReference type="Proteomes" id="UP000741360"/>
    </source>
</evidence>